<keyword evidence="5" id="KW-0863">Zinc-finger</keyword>
<dbReference type="InterPro" id="IPR038567">
    <property type="entry name" value="T_Elf1_sf"/>
</dbReference>
<reference evidence="7" key="1">
    <citation type="submission" date="2021-01" db="EMBL/GenBank/DDBJ databases">
        <authorList>
            <person name="Corre E."/>
            <person name="Pelletier E."/>
            <person name="Niang G."/>
            <person name="Scheremetjew M."/>
            <person name="Finn R."/>
            <person name="Kale V."/>
            <person name="Holt S."/>
            <person name="Cochrane G."/>
            <person name="Meng A."/>
            <person name="Brown T."/>
            <person name="Cohen L."/>
        </authorList>
    </citation>
    <scope>NUCLEOTIDE SEQUENCE</scope>
    <source>
        <strain evidence="7">CCAP1064/1</strain>
    </source>
</reference>
<keyword evidence="4 5" id="KW-0539">Nucleus</keyword>
<dbReference type="SUPFAM" id="SSF57783">
    <property type="entry name" value="Zinc beta-ribbon"/>
    <property type="match status" value="1"/>
</dbReference>
<dbReference type="Pfam" id="PF05129">
    <property type="entry name" value="Zn_ribbon_Elf1"/>
    <property type="match status" value="1"/>
</dbReference>
<proteinExistence type="inferred from homology"/>
<accession>A0A7S0GD82</accession>
<evidence type="ECO:0000256" key="3">
    <source>
        <dbReference type="ARBA" id="ARBA00022833"/>
    </source>
</evidence>
<keyword evidence="3 5" id="KW-0862">Zinc</keyword>
<comment type="subcellular location">
    <subcellularLocation>
        <location evidence="1 5">Nucleus</location>
    </subcellularLocation>
</comment>
<dbReference type="GO" id="GO:0008270">
    <property type="term" value="F:zinc ion binding"/>
    <property type="evidence" value="ECO:0007669"/>
    <property type="project" value="UniProtKB-KW"/>
</dbReference>
<evidence type="ECO:0000256" key="1">
    <source>
        <dbReference type="ARBA" id="ARBA00004123"/>
    </source>
</evidence>
<comment type="function">
    <text evidence="5">Transcription elongation factor implicated in the maintenance of proper chromatin structure in actively transcribed regions.</text>
</comment>
<evidence type="ECO:0000256" key="5">
    <source>
        <dbReference type="RuleBase" id="RU364033"/>
    </source>
</evidence>
<dbReference type="InterPro" id="IPR007808">
    <property type="entry name" value="Elf1"/>
</dbReference>
<feature type="region of interest" description="Disordered" evidence="6">
    <location>
        <begin position="38"/>
        <end position="120"/>
    </location>
</feature>
<evidence type="ECO:0000256" key="2">
    <source>
        <dbReference type="ARBA" id="ARBA00009730"/>
    </source>
</evidence>
<evidence type="ECO:0000256" key="4">
    <source>
        <dbReference type="ARBA" id="ARBA00023242"/>
    </source>
</evidence>
<dbReference type="EMBL" id="HBEL01012663">
    <property type="protein sequence ID" value="CAD8409948.1"/>
    <property type="molecule type" value="Transcribed_RNA"/>
</dbReference>
<comment type="similarity">
    <text evidence="2 5">Belongs to the ELOF1 family.</text>
</comment>
<protein>
    <recommendedName>
        <fullName evidence="5">Transcription elongation factor 1 homolog</fullName>
    </recommendedName>
</protein>
<evidence type="ECO:0000313" key="7">
    <source>
        <dbReference type="EMBL" id="CAD8409948.1"/>
    </source>
</evidence>
<keyword evidence="5" id="KW-0805">Transcription regulation</keyword>
<dbReference type="GO" id="GO:0008023">
    <property type="term" value="C:transcription elongation factor complex"/>
    <property type="evidence" value="ECO:0007669"/>
    <property type="project" value="TreeGrafter"/>
</dbReference>
<dbReference type="GO" id="GO:0006368">
    <property type="term" value="P:transcription elongation by RNA polymerase II"/>
    <property type="evidence" value="ECO:0007669"/>
    <property type="project" value="TreeGrafter"/>
</dbReference>
<gene>
    <name evidence="7" type="ORF">PINE0816_LOCUS6071</name>
</gene>
<name>A0A7S0GD82_9STRA</name>
<feature type="compositionally biased region" description="Basic and acidic residues" evidence="6">
    <location>
        <begin position="91"/>
        <end position="107"/>
    </location>
</feature>
<dbReference type="PANTHER" id="PTHR20934:SF0">
    <property type="entry name" value="TRANSCRIPTION ELONGATION FACTOR 1 HOMOLOG"/>
    <property type="match status" value="1"/>
</dbReference>
<feature type="compositionally biased region" description="Acidic residues" evidence="6">
    <location>
        <begin position="60"/>
        <end position="74"/>
    </location>
</feature>
<keyword evidence="5" id="KW-0804">Transcription</keyword>
<dbReference type="PANTHER" id="PTHR20934">
    <property type="entry name" value="TRANSCRIPTION ELONGATION FACTOR 1 HOMOLOG"/>
    <property type="match status" value="1"/>
</dbReference>
<organism evidence="7">
    <name type="scientific">Proboscia inermis</name>
    <dbReference type="NCBI Taxonomy" id="420281"/>
    <lineage>
        <taxon>Eukaryota</taxon>
        <taxon>Sar</taxon>
        <taxon>Stramenopiles</taxon>
        <taxon>Ochrophyta</taxon>
        <taxon>Bacillariophyta</taxon>
        <taxon>Coscinodiscophyceae</taxon>
        <taxon>Rhizosoleniophycidae</taxon>
        <taxon>Rhizosoleniales</taxon>
        <taxon>Rhizosoleniaceae</taxon>
        <taxon>Proboscia</taxon>
    </lineage>
</organism>
<evidence type="ECO:0000256" key="6">
    <source>
        <dbReference type="SAM" id="MobiDB-lite"/>
    </source>
</evidence>
<sequence length="120" mass="13223">MNNREGIGRLDCRMCGASYQMPIHHLHEPIDVFSEWLDDCENAERQNGVAPDGGDGEQQQQDDLDDGDDDDLGEESGLHSSSSKKSSSGGGKRDRDSIDDGRQKQDLRTLGLDVESDDED</sequence>
<dbReference type="Gene3D" id="2.20.25.190">
    <property type="match status" value="1"/>
</dbReference>
<dbReference type="AlphaFoldDB" id="A0A7S0GD82"/>
<keyword evidence="5" id="KW-0479">Metal-binding</keyword>
<feature type="compositionally biased region" description="Low complexity" evidence="6">
    <location>
        <begin position="78"/>
        <end position="87"/>
    </location>
</feature>
<dbReference type="GO" id="GO:0000993">
    <property type="term" value="F:RNA polymerase II complex binding"/>
    <property type="evidence" value="ECO:0007669"/>
    <property type="project" value="TreeGrafter"/>
</dbReference>